<dbReference type="PANTHER" id="PTHR30126:SF94">
    <property type="entry name" value="LYSR FAMILY TRANSCRIPTIONAL REGULATOR"/>
    <property type="match status" value="1"/>
</dbReference>
<dbReference type="GO" id="GO:0000976">
    <property type="term" value="F:transcription cis-regulatory region binding"/>
    <property type="evidence" value="ECO:0007669"/>
    <property type="project" value="TreeGrafter"/>
</dbReference>
<comment type="similarity">
    <text evidence="1">Belongs to the LysR transcriptional regulatory family.</text>
</comment>
<dbReference type="PANTHER" id="PTHR30126">
    <property type="entry name" value="HTH-TYPE TRANSCRIPTIONAL REGULATOR"/>
    <property type="match status" value="1"/>
</dbReference>
<feature type="domain" description="HTH lysR-type" evidence="5">
    <location>
        <begin position="1"/>
        <end position="58"/>
    </location>
</feature>
<evidence type="ECO:0000256" key="2">
    <source>
        <dbReference type="ARBA" id="ARBA00023015"/>
    </source>
</evidence>
<dbReference type="PROSITE" id="PS50931">
    <property type="entry name" value="HTH_LYSR"/>
    <property type="match status" value="1"/>
</dbReference>
<evidence type="ECO:0000256" key="1">
    <source>
        <dbReference type="ARBA" id="ARBA00009437"/>
    </source>
</evidence>
<sequence length="300" mass="32716">MNLFQLRAFDAVAREGSFTRAAARLFISQPAVTGHVKALEEHYQITLLRRTARRVELTEEGTRLAAITRAMFGLAEEAQAMLEANRQLLTGRLEVAADGPHRVMPMLALLRARYPGITVNLRLGNAQETLAALLSEHADVAVLTEVEPRKGLYLQRLGESHLCALLPVGHPWAAEPGELALRALDKQVMVLREPSSITRQTFDRACAAVHVQPRVVLELDSREAVTEAVAAQLGIGIVSSAEVAHDPRVVARPMAGAGLLNRHMIGCLERRRPLRLIQAFLGLASMSEEDGNSSGCAPLR</sequence>
<dbReference type="Pfam" id="PF03466">
    <property type="entry name" value="LysR_substrate"/>
    <property type="match status" value="1"/>
</dbReference>
<dbReference type="CDD" id="cd05466">
    <property type="entry name" value="PBP2_LTTR_substrate"/>
    <property type="match status" value="1"/>
</dbReference>
<keyword evidence="3" id="KW-0238">DNA-binding</keyword>
<dbReference type="Gene3D" id="3.40.190.290">
    <property type="match status" value="1"/>
</dbReference>
<protein>
    <submittedName>
        <fullName evidence="6">LysR family transcriptional regulator</fullName>
    </submittedName>
</protein>
<keyword evidence="4" id="KW-0804">Transcription</keyword>
<proteinExistence type="inferred from homology"/>
<dbReference type="InterPro" id="IPR005119">
    <property type="entry name" value="LysR_subst-bd"/>
</dbReference>
<dbReference type="FunFam" id="1.10.10.10:FF:000001">
    <property type="entry name" value="LysR family transcriptional regulator"/>
    <property type="match status" value="1"/>
</dbReference>
<dbReference type="SUPFAM" id="SSF53850">
    <property type="entry name" value="Periplasmic binding protein-like II"/>
    <property type="match status" value="1"/>
</dbReference>
<name>A0AAD0LAN7_PSEPU</name>
<evidence type="ECO:0000313" key="6">
    <source>
        <dbReference type="EMBL" id="AXA25817.1"/>
    </source>
</evidence>
<evidence type="ECO:0000256" key="4">
    <source>
        <dbReference type="ARBA" id="ARBA00023163"/>
    </source>
</evidence>
<dbReference type="Gene3D" id="1.10.10.10">
    <property type="entry name" value="Winged helix-like DNA-binding domain superfamily/Winged helix DNA-binding domain"/>
    <property type="match status" value="1"/>
</dbReference>
<dbReference type="PRINTS" id="PR00039">
    <property type="entry name" value="HTHLYSR"/>
</dbReference>
<dbReference type="InterPro" id="IPR036388">
    <property type="entry name" value="WH-like_DNA-bd_sf"/>
</dbReference>
<dbReference type="Proteomes" id="UP000251617">
    <property type="component" value="Chromosome"/>
</dbReference>
<evidence type="ECO:0000256" key="3">
    <source>
        <dbReference type="ARBA" id="ARBA00023125"/>
    </source>
</evidence>
<gene>
    <name evidence="6" type="ORF">C1S65_17500</name>
</gene>
<dbReference type="AlphaFoldDB" id="A0AAD0LAN7"/>
<dbReference type="InterPro" id="IPR000847">
    <property type="entry name" value="LysR_HTH_N"/>
</dbReference>
<dbReference type="SUPFAM" id="SSF46785">
    <property type="entry name" value="Winged helix' DNA-binding domain"/>
    <property type="match status" value="1"/>
</dbReference>
<dbReference type="Pfam" id="PF00126">
    <property type="entry name" value="HTH_1"/>
    <property type="match status" value="1"/>
</dbReference>
<dbReference type="RefSeq" id="WP_063545559.1">
    <property type="nucleotide sequence ID" value="NZ_CP011789.1"/>
</dbReference>
<dbReference type="InterPro" id="IPR036390">
    <property type="entry name" value="WH_DNA-bd_sf"/>
</dbReference>
<organism evidence="6 7">
    <name type="scientific">Pseudomonas putida</name>
    <name type="common">Arthrobacter siderocapsulatus</name>
    <dbReference type="NCBI Taxonomy" id="303"/>
    <lineage>
        <taxon>Bacteria</taxon>
        <taxon>Pseudomonadati</taxon>
        <taxon>Pseudomonadota</taxon>
        <taxon>Gammaproteobacteria</taxon>
        <taxon>Pseudomonadales</taxon>
        <taxon>Pseudomonadaceae</taxon>
        <taxon>Pseudomonas</taxon>
    </lineage>
</organism>
<keyword evidence="2" id="KW-0805">Transcription regulation</keyword>
<reference evidence="6 7" key="1">
    <citation type="submission" date="2018-06" db="EMBL/GenBank/DDBJ databases">
        <title>The genome of Pseudomonas putida NX-1, a lignin degrader.</title>
        <authorList>
            <person name="Xu Z."/>
        </authorList>
    </citation>
    <scope>NUCLEOTIDE SEQUENCE [LARGE SCALE GENOMIC DNA]</scope>
    <source>
        <strain evidence="6 7">NX-1</strain>
    </source>
</reference>
<evidence type="ECO:0000313" key="7">
    <source>
        <dbReference type="Proteomes" id="UP000251617"/>
    </source>
</evidence>
<accession>A0AAD0LAN7</accession>
<dbReference type="GO" id="GO:0003700">
    <property type="term" value="F:DNA-binding transcription factor activity"/>
    <property type="evidence" value="ECO:0007669"/>
    <property type="project" value="InterPro"/>
</dbReference>
<evidence type="ECO:0000259" key="5">
    <source>
        <dbReference type="PROSITE" id="PS50931"/>
    </source>
</evidence>
<dbReference type="EMBL" id="CP030750">
    <property type="protein sequence ID" value="AXA25817.1"/>
    <property type="molecule type" value="Genomic_DNA"/>
</dbReference>